<name>A0ABS5VVK9_9BACT</name>
<protein>
    <submittedName>
        <fullName evidence="1">Uncharacterized protein</fullName>
    </submittedName>
</protein>
<organism evidence="1 2">
    <name type="scientific">Chryseosolibacter indicus</name>
    <dbReference type="NCBI Taxonomy" id="2782351"/>
    <lineage>
        <taxon>Bacteria</taxon>
        <taxon>Pseudomonadati</taxon>
        <taxon>Bacteroidota</taxon>
        <taxon>Cytophagia</taxon>
        <taxon>Cytophagales</taxon>
        <taxon>Chryseotaleaceae</taxon>
        <taxon>Chryseosolibacter</taxon>
    </lineage>
</organism>
<sequence>MTIRVNGGQHLLKITISVTDFEELQKFQRGIINLLSKVEIDDCNPEAKEEIKSLYKLLLLLNESTAKER</sequence>
<accession>A0ABS5VVK9</accession>
<evidence type="ECO:0000313" key="2">
    <source>
        <dbReference type="Proteomes" id="UP000772618"/>
    </source>
</evidence>
<keyword evidence="2" id="KW-1185">Reference proteome</keyword>
<dbReference type="Proteomes" id="UP000772618">
    <property type="component" value="Unassembled WGS sequence"/>
</dbReference>
<dbReference type="EMBL" id="JAHESD010000042">
    <property type="protein sequence ID" value="MBT1704909.1"/>
    <property type="molecule type" value="Genomic_DNA"/>
</dbReference>
<gene>
    <name evidence="1" type="ORF">KK060_16570</name>
</gene>
<proteinExistence type="predicted"/>
<comment type="caution">
    <text evidence="1">The sequence shown here is derived from an EMBL/GenBank/DDBJ whole genome shotgun (WGS) entry which is preliminary data.</text>
</comment>
<dbReference type="RefSeq" id="WP_254154869.1">
    <property type="nucleotide sequence ID" value="NZ_JAHESD010000042.1"/>
</dbReference>
<evidence type="ECO:0000313" key="1">
    <source>
        <dbReference type="EMBL" id="MBT1704909.1"/>
    </source>
</evidence>
<reference evidence="1 2" key="1">
    <citation type="submission" date="2021-05" db="EMBL/GenBank/DDBJ databases">
        <title>A Polyphasic approach of four new species of the genus Ohtaekwangia: Ohtaekwangia histidinii sp. nov., Ohtaekwangia cretensis sp. nov., Ohtaekwangia indiensis sp. nov., Ohtaekwangia reichenbachii sp. nov. from diverse environment.</title>
        <authorList>
            <person name="Octaviana S."/>
        </authorList>
    </citation>
    <scope>NUCLEOTIDE SEQUENCE [LARGE SCALE GENOMIC DNA]</scope>
    <source>
        <strain evidence="1 2">PWU20</strain>
    </source>
</reference>